<protein>
    <submittedName>
        <fullName evidence="1">Uncharacterized protein</fullName>
    </submittedName>
</protein>
<feature type="non-terminal residue" evidence="1">
    <location>
        <position position="1"/>
    </location>
</feature>
<sequence length="63" mass="7166">STGLTSRGSQVRALFRLPLYISYQNLEFKSGVVVQLVRMPACHAGGREFESRRPRHFSKKPAF</sequence>
<accession>A0A382LGK7</accession>
<dbReference type="EMBL" id="UINC01087017">
    <property type="protein sequence ID" value="SVC36004.1"/>
    <property type="molecule type" value="Genomic_DNA"/>
</dbReference>
<organism evidence="1">
    <name type="scientific">marine metagenome</name>
    <dbReference type="NCBI Taxonomy" id="408172"/>
    <lineage>
        <taxon>unclassified sequences</taxon>
        <taxon>metagenomes</taxon>
        <taxon>ecological metagenomes</taxon>
    </lineage>
</organism>
<evidence type="ECO:0000313" key="1">
    <source>
        <dbReference type="EMBL" id="SVC36004.1"/>
    </source>
</evidence>
<gene>
    <name evidence="1" type="ORF">METZ01_LOCUS288858</name>
</gene>
<proteinExistence type="predicted"/>
<dbReference type="AlphaFoldDB" id="A0A382LGK7"/>
<name>A0A382LGK7_9ZZZZ</name>
<reference evidence="1" key="1">
    <citation type="submission" date="2018-05" db="EMBL/GenBank/DDBJ databases">
        <authorList>
            <person name="Lanie J.A."/>
            <person name="Ng W.-L."/>
            <person name="Kazmierczak K.M."/>
            <person name="Andrzejewski T.M."/>
            <person name="Davidsen T.M."/>
            <person name="Wayne K.J."/>
            <person name="Tettelin H."/>
            <person name="Glass J.I."/>
            <person name="Rusch D."/>
            <person name="Podicherti R."/>
            <person name="Tsui H.-C.T."/>
            <person name="Winkler M.E."/>
        </authorList>
    </citation>
    <scope>NUCLEOTIDE SEQUENCE</scope>
</reference>
<dbReference type="AntiFam" id="ANF00013">
    <property type="entry name" value="tRNA translation"/>
</dbReference>